<dbReference type="SUPFAM" id="SSF54637">
    <property type="entry name" value="Thioesterase/thiol ester dehydrase-isomerase"/>
    <property type="match status" value="1"/>
</dbReference>
<evidence type="ECO:0000313" key="3">
    <source>
        <dbReference type="EMBL" id="NJC19054.1"/>
    </source>
</evidence>
<sequence length="134" mass="15006">MFSDFYIGQEATISKTFVFDEVVAFSELSLDRNPIHLDKEYAKKGIFSDLIVHGLLTSSLISAVIANKLPGPGSIYLSQSLKFLKPVYHNEEVVAKVKIVDIKHEKLIIMLETQCFVNDIIVLDGIAVVKYMSL</sequence>
<dbReference type="InterPro" id="IPR029069">
    <property type="entry name" value="HotDog_dom_sf"/>
</dbReference>
<dbReference type="GO" id="GO:0019171">
    <property type="term" value="F:(3R)-hydroxyacyl-[acyl-carrier-protein] dehydratase activity"/>
    <property type="evidence" value="ECO:0007669"/>
    <property type="project" value="TreeGrafter"/>
</dbReference>
<dbReference type="Gene3D" id="3.10.129.10">
    <property type="entry name" value="Hotdog Thioesterase"/>
    <property type="match status" value="1"/>
</dbReference>
<dbReference type="GO" id="GO:0006633">
    <property type="term" value="P:fatty acid biosynthetic process"/>
    <property type="evidence" value="ECO:0007669"/>
    <property type="project" value="TreeGrafter"/>
</dbReference>
<reference evidence="4 6" key="1">
    <citation type="submission" date="2019-09" db="EMBL/GenBank/DDBJ databases">
        <title>Butyricimonas paravirosa DSM 105722 (=214-4 = JCM 18677 = CCUG 65563).</title>
        <authorList>
            <person name="Le Roy T."/>
            <person name="Cani P.D."/>
        </authorList>
    </citation>
    <scope>NUCLEOTIDE SEQUENCE [LARGE SCALE GENOMIC DNA]</scope>
    <source>
        <strain evidence="4 6">DSM 105722</strain>
    </source>
</reference>
<dbReference type="Proteomes" id="UP001302374">
    <property type="component" value="Chromosome"/>
</dbReference>
<evidence type="ECO:0000313" key="6">
    <source>
        <dbReference type="Proteomes" id="UP001302374"/>
    </source>
</evidence>
<dbReference type="Pfam" id="PF01575">
    <property type="entry name" value="MaoC_dehydratas"/>
    <property type="match status" value="1"/>
</dbReference>
<dbReference type="CDD" id="cd03449">
    <property type="entry name" value="R_hydratase"/>
    <property type="match status" value="1"/>
</dbReference>
<evidence type="ECO:0000259" key="2">
    <source>
        <dbReference type="Pfam" id="PF01575"/>
    </source>
</evidence>
<dbReference type="AlphaFoldDB" id="A0A7X5YDF2"/>
<dbReference type="EMBL" id="CP043839">
    <property type="protein sequence ID" value="WOF14652.1"/>
    <property type="molecule type" value="Genomic_DNA"/>
</dbReference>
<dbReference type="InterPro" id="IPR050965">
    <property type="entry name" value="UPF0336/Enoyl-CoA_hydratase"/>
</dbReference>
<keyword evidence="6" id="KW-1185">Reference proteome</keyword>
<reference evidence="3 5" key="2">
    <citation type="submission" date="2020-03" db="EMBL/GenBank/DDBJ databases">
        <title>Genomic Encyclopedia of Type Strains, Phase IV (KMG-IV): sequencing the most valuable type-strain genomes for metagenomic binning, comparative biology and taxonomic classification.</title>
        <authorList>
            <person name="Goeker M."/>
        </authorList>
    </citation>
    <scope>NUCLEOTIDE SEQUENCE [LARGE SCALE GENOMIC DNA]</scope>
    <source>
        <strain evidence="3 5">DSM 105722</strain>
    </source>
</reference>
<dbReference type="PANTHER" id="PTHR43437:SF3">
    <property type="entry name" value="HYDROXYACYL-THIOESTER DEHYDRATASE TYPE 2, MITOCHONDRIAL"/>
    <property type="match status" value="1"/>
</dbReference>
<evidence type="ECO:0000313" key="4">
    <source>
        <dbReference type="EMBL" id="WOF14652.1"/>
    </source>
</evidence>
<name>A0A7X5YDF2_9BACT</name>
<dbReference type="RefSeq" id="WP_118305024.1">
    <property type="nucleotide sequence ID" value="NZ_BMPA01000009.1"/>
</dbReference>
<organism evidence="3 5">
    <name type="scientific">Butyricimonas paravirosa</name>
    <dbReference type="NCBI Taxonomy" id="1472417"/>
    <lineage>
        <taxon>Bacteria</taxon>
        <taxon>Pseudomonadati</taxon>
        <taxon>Bacteroidota</taxon>
        <taxon>Bacteroidia</taxon>
        <taxon>Bacteroidales</taxon>
        <taxon>Odoribacteraceae</taxon>
        <taxon>Butyricimonas</taxon>
    </lineage>
</organism>
<proteinExistence type="predicted"/>
<dbReference type="EMBL" id="JAATLI010000009">
    <property type="protein sequence ID" value="NJC19054.1"/>
    <property type="molecule type" value="Genomic_DNA"/>
</dbReference>
<accession>A0A7X5YDF2</accession>
<evidence type="ECO:0000256" key="1">
    <source>
        <dbReference type="ARBA" id="ARBA00023239"/>
    </source>
</evidence>
<keyword evidence="1 3" id="KW-0456">Lyase</keyword>
<dbReference type="FunFam" id="3.10.129.10:FF:000042">
    <property type="entry name" value="MaoC domain protein dehydratase"/>
    <property type="match status" value="1"/>
</dbReference>
<dbReference type="EC" id="4.2.1.55" evidence="3"/>
<dbReference type="PANTHER" id="PTHR43437">
    <property type="entry name" value="HYDROXYACYL-THIOESTER DEHYDRATASE TYPE 2, MITOCHONDRIAL-RELATED"/>
    <property type="match status" value="1"/>
</dbReference>
<dbReference type="GeneID" id="86893908"/>
<dbReference type="Proteomes" id="UP000576368">
    <property type="component" value="Unassembled WGS sequence"/>
</dbReference>
<gene>
    <name evidence="4" type="ORF">F1644_21395</name>
    <name evidence="3" type="ORF">GGR15_002684</name>
</gene>
<feature type="domain" description="MaoC-like" evidence="2">
    <location>
        <begin position="17"/>
        <end position="105"/>
    </location>
</feature>
<dbReference type="InterPro" id="IPR002539">
    <property type="entry name" value="MaoC-like_dom"/>
</dbReference>
<evidence type="ECO:0000313" key="5">
    <source>
        <dbReference type="Proteomes" id="UP000576368"/>
    </source>
</evidence>
<protein>
    <submittedName>
        <fullName evidence="3">3-hydroxybutyryl-CoA dehydratase</fullName>
        <ecNumber evidence="3">4.2.1.55</ecNumber>
    </submittedName>
    <submittedName>
        <fullName evidence="4">MaoC family dehydratase</fullName>
    </submittedName>
</protein>